<reference evidence="1 2" key="1">
    <citation type="submission" date="2018-07" db="EMBL/GenBank/DDBJ databases">
        <title>Marsedoiliclastica nanhaica gen. nov. sp. nov., a novel marine hydrocarbonoclastic bacterium isolated from an in-situ enriched hydrocarbon-degrading consortium in deep-sea sediment.</title>
        <authorList>
            <person name="Dong C."/>
            <person name="Ma T."/>
            <person name="Liu R."/>
            <person name="Shao Z."/>
        </authorList>
    </citation>
    <scope>NUCLEOTIDE SEQUENCE [LARGE SCALE GENOMIC DNA]</scope>
    <source>
        <strain evidence="2">soil36-7</strain>
    </source>
</reference>
<dbReference type="KEGG" id="hmi:soil367_06485"/>
<name>A0A4P7XH94_9ALTE</name>
<dbReference type="Gene3D" id="1.20.120.740">
    <property type="entry name" value="YgfB uncharacterised protein family UPF0149, PF03695"/>
    <property type="match status" value="1"/>
</dbReference>
<dbReference type="InterPro" id="IPR036255">
    <property type="entry name" value="YgfB-like_sf"/>
</dbReference>
<dbReference type="InterPro" id="IPR011978">
    <property type="entry name" value="YgfB-like"/>
</dbReference>
<evidence type="ECO:0000313" key="2">
    <source>
        <dbReference type="Proteomes" id="UP000298049"/>
    </source>
</evidence>
<accession>A0A4P7XH94</accession>
<dbReference type="Proteomes" id="UP000298049">
    <property type="component" value="Chromosome"/>
</dbReference>
<keyword evidence="2" id="KW-1185">Reference proteome</keyword>
<dbReference type="NCBIfam" id="TIGR02292">
    <property type="entry name" value="ygfB_yecA"/>
    <property type="match status" value="1"/>
</dbReference>
<proteinExistence type="predicted"/>
<dbReference type="RefSeq" id="WP_136548027.1">
    <property type="nucleotide sequence ID" value="NZ_CP031093.1"/>
</dbReference>
<sequence>MLTPEEILELEEVLFADAWAEDALDFFGLHGLVCANAVGPQRLPTATLFALATGQDEGENASAPEVFNRLCDKLFRSVRSTLEQGETLELPEPEDGDPDNALQNWCAGFVEAFLHNEDTWLETEEETVAELLVPIMTLSDLFDDADFQAARENEELSHELAEQIPDTLTDLYLLFHSPE</sequence>
<dbReference type="EMBL" id="CP031093">
    <property type="protein sequence ID" value="QCF25592.1"/>
    <property type="molecule type" value="Genomic_DNA"/>
</dbReference>
<dbReference type="OrthoDB" id="7008537at2"/>
<dbReference type="Pfam" id="PF03695">
    <property type="entry name" value="UPF0149"/>
    <property type="match status" value="1"/>
</dbReference>
<gene>
    <name evidence="1" type="ORF">soil367_06485</name>
</gene>
<dbReference type="SUPFAM" id="SSF101327">
    <property type="entry name" value="YgfB-like"/>
    <property type="match status" value="1"/>
</dbReference>
<organism evidence="1 2">
    <name type="scientific">Hydrocarboniclastica marina</name>
    <dbReference type="NCBI Taxonomy" id="2259620"/>
    <lineage>
        <taxon>Bacteria</taxon>
        <taxon>Pseudomonadati</taxon>
        <taxon>Pseudomonadota</taxon>
        <taxon>Gammaproteobacteria</taxon>
        <taxon>Alteromonadales</taxon>
        <taxon>Alteromonadaceae</taxon>
        <taxon>Hydrocarboniclastica</taxon>
    </lineage>
</organism>
<protein>
    <submittedName>
        <fullName evidence="1">YecA family protein</fullName>
    </submittedName>
</protein>
<evidence type="ECO:0000313" key="1">
    <source>
        <dbReference type="EMBL" id="QCF25592.1"/>
    </source>
</evidence>
<dbReference type="AlphaFoldDB" id="A0A4P7XH94"/>